<keyword evidence="4 6" id="KW-1133">Transmembrane helix</keyword>
<keyword evidence="5 6" id="KW-0472">Membrane</keyword>
<evidence type="ECO:0000256" key="2">
    <source>
        <dbReference type="ARBA" id="ARBA00022448"/>
    </source>
</evidence>
<dbReference type="AlphaFoldDB" id="A0A0F9B0W8"/>
<reference evidence="7" key="1">
    <citation type="journal article" date="2015" name="Nature">
        <title>Complex archaea that bridge the gap between prokaryotes and eukaryotes.</title>
        <authorList>
            <person name="Spang A."/>
            <person name="Saw J.H."/>
            <person name="Jorgensen S.L."/>
            <person name="Zaremba-Niedzwiedzka K."/>
            <person name="Martijn J."/>
            <person name="Lind A.E."/>
            <person name="van Eijk R."/>
            <person name="Schleper C."/>
            <person name="Guy L."/>
            <person name="Ettema T.J."/>
        </authorList>
    </citation>
    <scope>NUCLEOTIDE SEQUENCE</scope>
</reference>
<protein>
    <recommendedName>
        <fullName evidence="8">Transporter</fullName>
    </recommendedName>
</protein>
<dbReference type="PROSITE" id="PS50267">
    <property type="entry name" value="NA_NEUROTRAN_SYMP_3"/>
    <property type="match status" value="1"/>
</dbReference>
<comment type="caution">
    <text evidence="7">The sequence shown here is derived from an EMBL/GenBank/DDBJ whole genome shotgun (WGS) entry which is preliminary data.</text>
</comment>
<dbReference type="PANTHER" id="PTHR42948:SF1">
    <property type="entry name" value="TRANSPORTER"/>
    <property type="match status" value="1"/>
</dbReference>
<proteinExistence type="predicted"/>
<evidence type="ECO:0000256" key="5">
    <source>
        <dbReference type="ARBA" id="ARBA00023136"/>
    </source>
</evidence>
<feature type="transmembrane region" description="Helical" evidence="6">
    <location>
        <begin position="96"/>
        <end position="120"/>
    </location>
</feature>
<evidence type="ECO:0008006" key="8">
    <source>
        <dbReference type="Google" id="ProtNLM"/>
    </source>
</evidence>
<keyword evidence="3 6" id="KW-0812">Transmembrane</keyword>
<evidence type="ECO:0000256" key="3">
    <source>
        <dbReference type="ARBA" id="ARBA00022692"/>
    </source>
</evidence>
<comment type="subcellular location">
    <subcellularLocation>
        <location evidence="1">Membrane</location>
        <topology evidence="1">Multi-pass membrane protein</topology>
    </subcellularLocation>
</comment>
<dbReference type="GO" id="GO:0016020">
    <property type="term" value="C:membrane"/>
    <property type="evidence" value="ECO:0007669"/>
    <property type="project" value="UniProtKB-SubCell"/>
</dbReference>
<evidence type="ECO:0000313" key="7">
    <source>
        <dbReference type="EMBL" id="KKK84324.1"/>
    </source>
</evidence>
<feature type="transmembrane region" description="Helical" evidence="6">
    <location>
        <begin position="52"/>
        <end position="75"/>
    </location>
</feature>
<evidence type="ECO:0000256" key="4">
    <source>
        <dbReference type="ARBA" id="ARBA00022989"/>
    </source>
</evidence>
<accession>A0A0F9B0W8</accession>
<sequence>MSSESNYSVECHTCFSSKSRFSMVSIMLGMTVCFSTLWRFPYQVANFGGAGYILVYILMISLFVFPALTAEWGLGRFTKRGPDGAYTQLKMPGGKLIAVILFGVVLAVGSYFVIWIGWILR</sequence>
<dbReference type="Pfam" id="PF00209">
    <property type="entry name" value="SNF"/>
    <property type="match status" value="1"/>
</dbReference>
<organism evidence="7">
    <name type="scientific">marine sediment metagenome</name>
    <dbReference type="NCBI Taxonomy" id="412755"/>
    <lineage>
        <taxon>unclassified sequences</taxon>
        <taxon>metagenomes</taxon>
        <taxon>ecological metagenomes</taxon>
    </lineage>
</organism>
<keyword evidence="2" id="KW-0813">Transport</keyword>
<dbReference type="EMBL" id="LAZR01051832">
    <property type="protein sequence ID" value="KKK84324.1"/>
    <property type="molecule type" value="Genomic_DNA"/>
</dbReference>
<feature type="non-terminal residue" evidence="7">
    <location>
        <position position="121"/>
    </location>
</feature>
<evidence type="ECO:0000256" key="6">
    <source>
        <dbReference type="SAM" id="Phobius"/>
    </source>
</evidence>
<dbReference type="InterPro" id="IPR000175">
    <property type="entry name" value="Na/ntran_symport"/>
</dbReference>
<feature type="transmembrane region" description="Helical" evidence="6">
    <location>
        <begin position="21"/>
        <end position="40"/>
    </location>
</feature>
<dbReference type="SUPFAM" id="SSF161070">
    <property type="entry name" value="SNF-like"/>
    <property type="match status" value="1"/>
</dbReference>
<gene>
    <name evidence="7" type="ORF">LCGC14_2784500</name>
</gene>
<evidence type="ECO:0000256" key="1">
    <source>
        <dbReference type="ARBA" id="ARBA00004141"/>
    </source>
</evidence>
<name>A0A0F9B0W8_9ZZZZ</name>
<dbReference type="InterPro" id="IPR037272">
    <property type="entry name" value="SNS_sf"/>
</dbReference>
<dbReference type="PANTHER" id="PTHR42948">
    <property type="entry name" value="TRANSPORTER"/>
    <property type="match status" value="1"/>
</dbReference>